<dbReference type="EMBL" id="CP003607">
    <property type="protein sequence ID" value="AFY82579.1"/>
    <property type="molecule type" value="Genomic_DNA"/>
</dbReference>
<evidence type="ECO:0000313" key="1">
    <source>
        <dbReference type="EMBL" id="AFY82579.1"/>
    </source>
</evidence>
<name>K9TKN2_9CYAN</name>
<dbReference type="HOGENOM" id="CLU_2789906_0_0_3"/>
<dbReference type="KEGG" id="oac:Oscil6304_2982"/>
<protein>
    <submittedName>
        <fullName evidence="1">Uncharacterized protein</fullName>
    </submittedName>
</protein>
<dbReference type="STRING" id="56110.Oscil6304_2982"/>
<accession>K9TKN2</accession>
<dbReference type="AlphaFoldDB" id="K9TKN2"/>
<reference evidence="1 2" key="1">
    <citation type="submission" date="2012-06" db="EMBL/GenBank/DDBJ databases">
        <title>Finished chromosome of genome of Oscillatoria acuminata PCC 6304.</title>
        <authorList>
            <consortium name="US DOE Joint Genome Institute"/>
            <person name="Gugger M."/>
            <person name="Coursin T."/>
            <person name="Rippka R."/>
            <person name="Tandeau De Marsac N."/>
            <person name="Huntemann M."/>
            <person name="Wei C.-L."/>
            <person name="Han J."/>
            <person name="Detter J.C."/>
            <person name="Han C."/>
            <person name="Tapia R."/>
            <person name="Davenport K."/>
            <person name="Daligault H."/>
            <person name="Erkkila T."/>
            <person name="Gu W."/>
            <person name="Munk A.C.C."/>
            <person name="Teshima H."/>
            <person name="Xu Y."/>
            <person name="Chain P."/>
            <person name="Chen A."/>
            <person name="Krypides N."/>
            <person name="Mavromatis K."/>
            <person name="Markowitz V."/>
            <person name="Szeto E."/>
            <person name="Ivanova N."/>
            <person name="Mikhailova N."/>
            <person name="Ovchinnikova G."/>
            <person name="Pagani I."/>
            <person name="Pati A."/>
            <person name="Goodwin L."/>
            <person name="Peters L."/>
            <person name="Pitluck S."/>
            <person name="Woyke T."/>
            <person name="Kerfeld C."/>
        </authorList>
    </citation>
    <scope>NUCLEOTIDE SEQUENCE [LARGE SCALE GENOMIC DNA]</scope>
    <source>
        <strain evidence="1 2">PCC 6304</strain>
    </source>
</reference>
<organism evidence="1 2">
    <name type="scientific">Oscillatoria acuminata PCC 6304</name>
    <dbReference type="NCBI Taxonomy" id="56110"/>
    <lineage>
        <taxon>Bacteria</taxon>
        <taxon>Bacillati</taxon>
        <taxon>Cyanobacteriota</taxon>
        <taxon>Cyanophyceae</taxon>
        <taxon>Oscillatoriophycideae</taxon>
        <taxon>Oscillatoriales</taxon>
        <taxon>Oscillatoriaceae</taxon>
        <taxon>Oscillatoria</taxon>
    </lineage>
</organism>
<gene>
    <name evidence="1" type="ORF">Oscil6304_2982</name>
</gene>
<evidence type="ECO:0000313" key="2">
    <source>
        <dbReference type="Proteomes" id="UP000010367"/>
    </source>
</evidence>
<proteinExistence type="predicted"/>
<keyword evidence="2" id="KW-1185">Reference proteome</keyword>
<dbReference type="InParanoid" id="K9TKN2"/>
<dbReference type="Proteomes" id="UP000010367">
    <property type="component" value="Chromosome"/>
</dbReference>
<sequence length="68" mass="7814">MKEGVGRLRPSRALGLDEIPGRRNLIFGPFFVTFKGRNCVKKPGWSSRYWTQALAQSFVAVEEKEPRF</sequence>